<organism evidence="2 3">
    <name type="scientific">Phytophthora kernoviae</name>
    <dbReference type="NCBI Taxonomy" id="325452"/>
    <lineage>
        <taxon>Eukaryota</taxon>
        <taxon>Sar</taxon>
        <taxon>Stramenopiles</taxon>
        <taxon>Oomycota</taxon>
        <taxon>Peronosporomycetes</taxon>
        <taxon>Peronosporales</taxon>
        <taxon>Peronosporaceae</taxon>
        <taxon>Phytophthora</taxon>
    </lineage>
</organism>
<protein>
    <submittedName>
        <fullName evidence="2">Uncharacterized protein</fullName>
    </submittedName>
</protein>
<evidence type="ECO:0000313" key="3">
    <source>
        <dbReference type="Proteomes" id="UP000277300"/>
    </source>
</evidence>
<reference evidence="3 4" key="1">
    <citation type="submission" date="2018-07" db="EMBL/GenBank/DDBJ databases">
        <title>Genome sequencing of oomycete isolates from Chile give support for New Zealand origin for Phytophthora kernoviae and make available the first Nothophytophthora sp. genome.</title>
        <authorList>
            <person name="Studholme D.J."/>
            <person name="Sanfuentes E."/>
            <person name="Panda P."/>
            <person name="Hill R."/>
            <person name="Sambles C."/>
            <person name="Grant M."/>
            <person name="Williams N.M."/>
            <person name="Mcdougal R.L."/>
        </authorList>
    </citation>
    <scope>NUCLEOTIDE SEQUENCE [LARGE SCALE GENOMIC DNA]</scope>
    <source>
        <strain evidence="2">Chile6</strain>
        <strain evidence="1">Chile7</strain>
    </source>
</reference>
<sequence length="124" mass="13934">MVDLGAAWGDLTPEQLRETVEDVTYFLGEFGSTGAVRRKLHEQSSDIHHLGNSVRRFLGKPQEPEKLYSEEGYGFIINGIVGCDESLDDEVDRTMVDVKFFLEKFGATRTCDGNSGAQRCEARW</sequence>
<comment type="caution">
    <text evidence="2">The sequence shown here is derived from an EMBL/GenBank/DDBJ whole genome shotgun (WGS) entry which is preliminary data.</text>
</comment>
<dbReference type="Proteomes" id="UP000277300">
    <property type="component" value="Unassembled WGS sequence"/>
</dbReference>
<dbReference type="OrthoDB" id="127814at2759"/>
<dbReference type="EMBL" id="MBAD02001815">
    <property type="protein sequence ID" value="RLN51650.1"/>
    <property type="molecule type" value="Genomic_DNA"/>
</dbReference>
<gene>
    <name evidence="1" type="ORF">BBJ29_003269</name>
    <name evidence="2" type="ORF">BBP00_00001928</name>
</gene>
<dbReference type="AlphaFoldDB" id="A0A3F2RYU1"/>
<name>A0A3F2RYU1_9STRA</name>
<dbReference type="EMBL" id="MBDO02000030">
    <property type="protein sequence ID" value="RLN66934.1"/>
    <property type="molecule type" value="Genomic_DNA"/>
</dbReference>
<proteinExistence type="predicted"/>
<evidence type="ECO:0000313" key="2">
    <source>
        <dbReference type="EMBL" id="RLN66934.1"/>
    </source>
</evidence>
<accession>A0A3F2RYU1</accession>
<evidence type="ECO:0000313" key="4">
    <source>
        <dbReference type="Proteomes" id="UP000284657"/>
    </source>
</evidence>
<dbReference type="Proteomes" id="UP000284657">
    <property type="component" value="Unassembled WGS sequence"/>
</dbReference>
<evidence type="ECO:0000313" key="1">
    <source>
        <dbReference type="EMBL" id="RLN51650.1"/>
    </source>
</evidence>